<comment type="similarity">
    <text evidence="1 5">Belongs to the protein sulfotransferase family.</text>
</comment>
<dbReference type="Proteomes" id="UP000050792">
    <property type="component" value="Unassembled WGS sequence"/>
</dbReference>
<name>A0AA85FH23_9TREM</name>
<dbReference type="AlphaFoldDB" id="A0AA85FH23"/>
<evidence type="ECO:0000256" key="1">
    <source>
        <dbReference type="ARBA" id="ARBA00009988"/>
    </source>
</evidence>
<dbReference type="InterPro" id="IPR027417">
    <property type="entry name" value="P-loop_NTPase"/>
</dbReference>
<dbReference type="Gene3D" id="3.40.50.300">
    <property type="entry name" value="P-loop containing nucleotide triphosphate hydrolases"/>
    <property type="match status" value="1"/>
</dbReference>
<dbReference type="SUPFAM" id="SSF52540">
    <property type="entry name" value="P-loop containing nucleoside triphosphate hydrolases"/>
    <property type="match status" value="1"/>
</dbReference>
<evidence type="ECO:0000256" key="2">
    <source>
        <dbReference type="ARBA" id="ARBA00013262"/>
    </source>
</evidence>
<dbReference type="WBParaSite" id="SRDH1_47990.1">
    <property type="protein sequence ID" value="SRDH1_47990.1"/>
    <property type="gene ID" value="SRDH1_47990"/>
</dbReference>
<evidence type="ECO:0000256" key="4">
    <source>
        <dbReference type="ARBA" id="ARBA00048460"/>
    </source>
</evidence>
<keyword evidence="7" id="KW-1185">Reference proteome</keyword>
<reference evidence="8" key="2">
    <citation type="submission" date="2023-11" db="UniProtKB">
        <authorList>
            <consortium name="WormBaseParasite"/>
        </authorList>
    </citation>
    <scope>IDENTIFICATION</scope>
</reference>
<feature type="transmembrane region" description="Helical" evidence="6">
    <location>
        <begin position="42"/>
        <end position="60"/>
    </location>
</feature>
<comment type="catalytic activity">
    <reaction evidence="4 5">
        <text>L-tyrosyl-[protein] + 3'-phosphoadenylyl sulfate = O-sulfo-L-tyrosine-[protein] + adenosine 3',5'-bisphosphate + H(+)</text>
        <dbReference type="Rhea" id="RHEA:16801"/>
        <dbReference type="Rhea" id="RHEA-COMP:10136"/>
        <dbReference type="Rhea" id="RHEA-COMP:11688"/>
        <dbReference type="ChEBI" id="CHEBI:15378"/>
        <dbReference type="ChEBI" id="CHEBI:46858"/>
        <dbReference type="ChEBI" id="CHEBI:58339"/>
        <dbReference type="ChEBI" id="CHEBI:58343"/>
        <dbReference type="ChEBI" id="CHEBI:65286"/>
        <dbReference type="EC" id="2.8.2.20"/>
    </reaction>
</comment>
<evidence type="ECO:0000313" key="8">
    <source>
        <dbReference type="WBParaSite" id="SRDH1_47990.1"/>
    </source>
</evidence>
<evidence type="ECO:0000256" key="5">
    <source>
        <dbReference type="RuleBase" id="RU365018"/>
    </source>
</evidence>
<proteinExistence type="inferred from homology"/>
<evidence type="ECO:0000256" key="6">
    <source>
        <dbReference type="SAM" id="Phobius"/>
    </source>
</evidence>
<dbReference type="InterPro" id="IPR026634">
    <property type="entry name" value="TPST-like"/>
</dbReference>
<organism evidence="7 8">
    <name type="scientific">Schistosoma rodhaini</name>
    <dbReference type="NCBI Taxonomy" id="6188"/>
    <lineage>
        <taxon>Eukaryota</taxon>
        <taxon>Metazoa</taxon>
        <taxon>Spiralia</taxon>
        <taxon>Lophotrochozoa</taxon>
        <taxon>Platyhelminthes</taxon>
        <taxon>Trematoda</taxon>
        <taxon>Digenea</taxon>
        <taxon>Strigeidida</taxon>
        <taxon>Schistosomatoidea</taxon>
        <taxon>Schistosomatidae</taxon>
        <taxon>Schistosoma</taxon>
    </lineage>
</organism>
<evidence type="ECO:0000256" key="3">
    <source>
        <dbReference type="ARBA" id="ARBA00022679"/>
    </source>
</evidence>
<protein>
    <recommendedName>
        <fullName evidence="2 5">Protein-tyrosine sulfotransferase</fullName>
        <ecNumber evidence="2 5">2.8.2.20</ecNumber>
    </recommendedName>
</protein>
<dbReference type="Pfam" id="PF13469">
    <property type="entry name" value="Sulfotransfer_3"/>
    <property type="match status" value="1"/>
</dbReference>
<keyword evidence="6" id="KW-1133">Transmembrane helix</keyword>
<sequence length="358" mass="41645">MFKVCGEFEFRIPFLSEKKNILFYHANFSEYTIRICYGQFKIFLYVIGWFSIILLGVNIFNRINSIKYQFQVLYELQRNNTKQYDPSDLPFIFIGGHQSTGTGLMRILLDIHPLVRCGPEPVVTREILKYRRHLETMSDQLSQSGITENMLDDASAAFIATVIQEMGPQAPRLCHKDPSSFIYLEELADLFPKAKFIHMIRDGRAAIASTIHRGIHPFYTLENVTTAILSWERTTLQMSEDCQYIGIFRCLSVRYECLILNPREEIKKVLDFLELPWDDKLLEHEKFVYNTSKLNKYEASSIQIIKSIHNNSLDAWSRNHSPILTELFKSMTTNSSVLKLLNYVSDDIPPNYNNLCNH</sequence>
<dbReference type="PANTHER" id="PTHR12788:SF10">
    <property type="entry name" value="PROTEIN-TYROSINE SULFOTRANSFERASE"/>
    <property type="match status" value="1"/>
</dbReference>
<keyword evidence="6" id="KW-0812">Transmembrane</keyword>
<comment type="function">
    <text evidence="5">Catalyzes the O-sulfation of tyrosine residues within acidic motifs of polypeptides, using 3'-phosphoadenylyl sulfate (PAPS) as cosubstrate.</text>
</comment>
<dbReference type="GO" id="GO:0008476">
    <property type="term" value="F:protein-tyrosine sulfotransferase activity"/>
    <property type="evidence" value="ECO:0007669"/>
    <property type="project" value="UniProtKB-EC"/>
</dbReference>
<keyword evidence="3 5" id="KW-0808">Transferase</keyword>
<dbReference type="PANTHER" id="PTHR12788">
    <property type="entry name" value="PROTEIN-TYROSINE SULFOTRANSFERASE 2"/>
    <property type="match status" value="1"/>
</dbReference>
<accession>A0AA85FH23</accession>
<reference evidence="7" key="1">
    <citation type="submission" date="2022-06" db="EMBL/GenBank/DDBJ databases">
        <authorList>
            <person name="Berger JAMES D."/>
            <person name="Berger JAMES D."/>
        </authorList>
    </citation>
    <scope>NUCLEOTIDE SEQUENCE [LARGE SCALE GENOMIC DNA]</scope>
</reference>
<keyword evidence="6" id="KW-0472">Membrane</keyword>
<dbReference type="GO" id="GO:0005794">
    <property type="term" value="C:Golgi apparatus"/>
    <property type="evidence" value="ECO:0007669"/>
    <property type="project" value="TreeGrafter"/>
</dbReference>
<dbReference type="EC" id="2.8.2.20" evidence="2 5"/>
<evidence type="ECO:0000313" key="7">
    <source>
        <dbReference type="Proteomes" id="UP000050792"/>
    </source>
</evidence>